<dbReference type="AlphaFoldDB" id="A0AAI8YUG5"/>
<evidence type="ECO:0008006" key="3">
    <source>
        <dbReference type="Google" id="ProtNLM"/>
    </source>
</evidence>
<sequence>MAATDSAYEQATRLLSQRNLHQKIWLPQTSTHARLRVTFSTTTNFVEDESLPVVLFIGPMFGTRYMGLMFDRMAREIGVRMICVDRPGLGGSMPVKGDQRVDVWLETVPVLLQHLNVKHVHIMSHSAGTIYTLNTISRFRDMLHPKSPYVALLAPWVDNKCSNVGLMNAASKLPAGAFSYWSNLNEFISQRVMPASLWSGGLFSSMAGRFQAQPGEADTGDSEDAQEKYGVDKKTTGEIEALSGRYAFAEDMSGGNDEARLCVKKLGAGAWADCEDYMDFVGALSRREKERMGEDGAASRLKVRMHFAESDVLIGKGGQRYFEECWKQDGVAESIDVVSKEWPGSNHDSVLVDSKVGAVRSVLEEIKRLR</sequence>
<dbReference type="Gene3D" id="3.40.50.1820">
    <property type="entry name" value="alpha/beta hydrolase"/>
    <property type="match status" value="1"/>
</dbReference>
<dbReference type="InterPro" id="IPR050471">
    <property type="entry name" value="AB_hydrolase"/>
</dbReference>
<dbReference type="EMBL" id="CAVMBE010000009">
    <property type="protein sequence ID" value="CAK3884595.1"/>
    <property type="molecule type" value="Genomic_DNA"/>
</dbReference>
<gene>
    <name evidence="1" type="ORF">LECACI_7A002202</name>
</gene>
<dbReference type="SUPFAM" id="SSF53474">
    <property type="entry name" value="alpha/beta-Hydrolases"/>
    <property type="match status" value="1"/>
</dbReference>
<keyword evidence="2" id="KW-1185">Reference proteome</keyword>
<organism evidence="1 2">
    <name type="scientific">Lecanosticta acicola</name>
    <dbReference type="NCBI Taxonomy" id="111012"/>
    <lineage>
        <taxon>Eukaryota</taxon>
        <taxon>Fungi</taxon>
        <taxon>Dikarya</taxon>
        <taxon>Ascomycota</taxon>
        <taxon>Pezizomycotina</taxon>
        <taxon>Dothideomycetes</taxon>
        <taxon>Dothideomycetidae</taxon>
        <taxon>Mycosphaerellales</taxon>
        <taxon>Mycosphaerellaceae</taxon>
        <taxon>Lecanosticta</taxon>
    </lineage>
</organism>
<dbReference type="Proteomes" id="UP001296104">
    <property type="component" value="Unassembled WGS sequence"/>
</dbReference>
<dbReference type="PANTHER" id="PTHR43433">
    <property type="entry name" value="HYDROLASE, ALPHA/BETA FOLD FAMILY PROTEIN"/>
    <property type="match status" value="1"/>
</dbReference>
<name>A0AAI8YUG5_9PEZI</name>
<proteinExistence type="predicted"/>
<reference evidence="1" key="1">
    <citation type="submission" date="2023-11" db="EMBL/GenBank/DDBJ databases">
        <authorList>
            <person name="Alioto T."/>
            <person name="Alioto T."/>
            <person name="Gomez Garrido J."/>
        </authorList>
    </citation>
    <scope>NUCLEOTIDE SEQUENCE</scope>
</reference>
<evidence type="ECO:0000313" key="2">
    <source>
        <dbReference type="Proteomes" id="UP001296104"/>
    </source>
</evidence>
<protein>
    <recommendedName>
        <fullName evidence="3">AB hydrolase-1 domain-containing protein</fullName>
    </recommendedName>
</protein>
<dbReference type="InterPro" id="IPR029058">
    <property type="entry name" value="AB_hydrolase_fold"/>
</dbReference>
<comment type="caution">
    <text evidence="1">The sequence shown here is derived from an EMBL/GenBank/DDBJ whole genome shotgun (WGS) entry which is preliminary data.</text>
</comment>
<dbReference type="PANTHER" id="PTHR43433:SF10">
    <property type="entry name" value="AB HYDROLASE-1 DOMAIN-CONTAINING PROTEIN"/>
    <property type="match status" value="1"/>
</dbReference>
<accession>A0AAI8YUG5</accession>
<evidence type="ECO:0000313" key="1">
    <source>
        <dbReference type="EMBL" id="CAK3884595.1"/>
    </source>
</evidence>